<comment type="subcellular location">
    <subcellularLocation>
        <location evidence="1">Cytoplasm</location>
    </subcellularLocation>
</comment>
<dbReference type="RefSeq" id="WP_147148790.1">
    <property type="nucleotide sequence ID" value="NZ_BKAJ01000032.1"/>
</dbReference>
<comment type="function">
    <text evidence="10">DNA polymerase III is a complex, multichain enzyme responsible for most of the replicative synthesis in bacteria. This DNA polymerase also exhibits 3' to 5' exonuclease activity. The alpha chain is the DNA polymerase.</text>
</comment>
<dbReference type="InterPro" id="IPR016195">
    <property type="entry name" value="Pol/histidinol_Pase-like"/>
</dbReference>
<evidence type="ECO:0000256" key="1">
    <source>
        <dbReference type="ARBA" id="ARBA00004496"/>
    </source>
</evidence>
<dbReference type="Gene3D" id="1.10.150.870">
    <property type="match status" value="1"/>
</dbReference>
<dbReference type="SUPFAM" id="SSF89550">
    <property type="entry name" value="PHP domain-like"/>
    <property type="match status" value="1"/>
</dbReference>
<keyword evidence="6" id="KW-0808">Transferase</keyword>
<comment type="catalytic activity">
    <reaction evidence="12">
        <text>DNA(n) + a 2'-deoxyribonucleoside 5'-triphosphate = DNA(n+1) + diphosphate</text>
        <dbReference type="Rhea" id="RHEA:22508"/>
        <dbReference type="Rhea" id="RHEA-COMP:17339"/>
        <dbReference type="Rhea" id="RHEA-COMP:17340"/>
        <dbReference type="ChEBI" id="CHEBI:33019"/>
        <dbReference type="ChEBI" id="CHEBI:61560"/>
        <dbReference type="ChEBI" id="CHEBI:173112"/>
        <dbReference type="EC" id="2.7.7.7"/>
    </reaction>
</comment>
<dbReference type="EMBL" id="BKAJ01000032">
    <property type="protein sequence ID" value="GEP54847.1"/>
    <property type="molecule type" value="Genomic_DNA"/>
</dbReference>
<dbReference type="PANTHER" id="PTHR32294">
    <property type="entry name" value="DNA POLYMERASE III SUBUNIT ALPHA"/>
    <property type="match status" value="1"/>
</dbReference>
<dbReference type="SMART" id="SM00481">
    <property type="entry name" value="POLIIIAc"/>
    <property type="match status" value="1"/>
</dbReference>
<keyword evidence="7" id="KW-0548">Nucleotidyltransferase</keyword>
<reference evidence="15 16" key="1">
    <citation type="submission" date="2019-07" db="EMBL/GenBank/DDBJ databases">
        <title>Whole genome shotgun sequence of Reyranella soli NBRC 108950.</title>
        <authorList>
            <person name="Hosoyama A."/>
            <person name="Uohara A."/>
            <person name="Ohji S."/>
            <person name="Ichikawa N."/>
        </authorList>
    </citation>
    <scope>NUCLEOTIDE SEQUENCE [LARGE SCALE GENOMIC DNA]</scope>
    <source>
        <strain evidence="15 16">NBRC 108950</strain>
    </source>
</reference>
<dbReference type="Pfam" id="PF07733">
    <property type="entry name" value="DNA_pol3_alpha"/>
    <property type="match status" value="1"/>
</dbReference>
<dbReference type="InterPro" id="IPR004805">
    <property type="entry name" value="DnaE2/DnaE/PolC"/>
</dbReference>
<dbReference type="OrthoDB" id="9803237at2"/>
<name>A0A512N787_9HYPH</name>
<dbReference type="InterPro" id="IPR029460">
    <property type="entry name" value="DNAPol_HHH"/>
</dbReference>
<protein>
    <recommendedName>
        <fullName evidence="4">DNA polymerase III subunit alpha</fullName>
        <ecNumber evidence="3">2.7.7.7</ecNumber>
    </recommendedName>
</protein>
<feature type="domain" description="Polymerase/histidinol phosphatase N-terminal" evidence="14">
    <location>
        <begin position="7"/>
        <end position="74"/>
    </location>
</feature>
<evidence type="ECO:0000256" key="3">
    <source>
        <dbReference type="ARBA" id="ARBA00012417"/>
    </source>
</evidence>
<accession>A0A512N787</accession>
<dbReference type="Pfam" id="PF17657">
    <property type="entry name" value="DNA_pol3_finger"/>
    <property type="match status" value="1"/>
</dbReference>
<dbReference type="SUPFAM" id="SSF160975">
    <property type="entry name" value="AF1531-like"/>
    <property type="match status" value="1"/>
</dbReference>
<dbReference type="GO" id="GO:0005737">
    <property type="term" value="C:cytoplasm"/>
    <property type="evidence" value="ECO:0007669"/>
    <property type="project" value="UniProtKB-SubCell"/>
</dbReference>
<dbReference type="NCBIfam" id="NF004226">
    <property type="entry name" value="PRK05673.1"/>
    <property type="match status" value="1"/>
</dbReference>
<dbReference type="InterPro" id="IPR040982">
    <property type="entry name" value="DNA_pol3_finger"/>
</dbReference>
<evidence type="ECO:0000256" key="4">
    <source>
        <dbReference type="ARBA" id="ARBA00019114"/>
    </source>
</evidence>
<evidence type="ECO:0000256" key="5">
    <source>
        <dbReference type="ARBA" id="ARBA00022490"/>
    </source>
</evidence>
<evidence type="ECO:0000313" key="16">
    <source>
        <dbReference type="Proteomes" id="UP000321058"/>
    </source>
</evidence>
<dbReference type="Pfam" id="PF02811">
    <property type="entry name" value="PHP"/>
    <property type="match status" value="1"/>
</dbReference>
<dbReference type="GO" id="GO:0003887">
    <property type="term" value="F:DNA-directed DNA polymerase activity"/>
    <property type="evidence" value="ECO:0007669"/>
    <property type="project" value="UniProtKB-KW"/>
</dbReference>
<evidence type="ECO:0000256" key="9">
    <source>
        <dbReference type="ARBA" id="ARBA00022932"/>
    </source>
</evidence>
<evidence type="ECO:0000313" key="15">
    <source>
        <dbReference type="EMBL" id="GEP54847.1"/>
    </source>
</evidence>
<gene>
    <name evidence="15" type="ORF">RSO01_20130</name>
</gene>
<evidence type="ECO:0000256" key="7">
    <source>
        <dbReference type="ARBA" id="ARBA00022695"/>
    </source>
</evidence>
<dbReference type="EC" id="2.7.7.7" evidence="3"/>
<keyword evidence="5" id="KW-0963">Cytoplasm</keyword>
<comment type="similarity">
    <text evidence="2">Belongs to the DNA polymerase type-C family. DnaE subfamily.</text>
</comment>
<evidence type="ECO:0000256" key="8">
    <source>
        <dbReference type="ARBA" id="ARBA00022705"/>
    </source>
</evidence>
<dbReference type="CDD" id="cd07433">
    <property type="entry name" value="PHP_PolIIIA_DnaE1"/>
    <property type="match status" value="1"/>
</dbReference>
<dbReference type="NCBIfam" id="TIGR00594">
    <property type="entry name" value="polc"/>
    <property type="match status" value="1"/>
</dbReference>
<keyword evidence="8" id="KW-0235">DNA replication</keyword>
<comment type="subunit">
    <text evidence="11">DNA polymerase III contains a core (composed of alpha, epsilon and theta chains) that associates with a tau subunit. This core dimerizes to form the POLIII' complex. PolIII' associates with the gamma complex (composed of gamma, delta, delta', psi and chi chains) and with the beta chain to form the complete DNA polymerase III complex.</text>
</comment>
<proteinExistence type="inferred from homology"/>
<dbReference type="GO" id="GO:0006260">
    <property type="term" value="P:DNA replication"/>
    <property type="evidence" value="ECO:0007669"/>
    <property type="project" value="UniProtKB-KW"/>
</dbReference>
<dbReference type="InterPro" id="IPR004013">
    <property type="entry name" value="PHP_dom"/>
</dbReference>
<dbReference type="Proteomes" id="UP000321058">
    <property type="component" value="Unassembled WGS sequence"/>
</dbReference>
<dbReference type="GO" id="GO:0008408">
    <property type="term" value="F:3'-5' exonuclease activity"/>
    <property type="evidence" value="ECO:0007669"/>
    <property type="project" value="InterPro"/>
</dbReference>
<evidence type="ECO:0000256" key="13">
    <source>
        <dbReference type="SAM" id="MobiDB-lite"/>
    </source>
</evidence>
<dbReference type="InterPro" id="IPR041931">
    <property type="entry name" value="DNA_pol3_alpha_thumb_dom"/>
</dbReference>
<organism evidence="15 16">
    <name type="scientific">Reyranella soli</name>
    <dbReference type="NCBI Taxonomy" id="1230389"/>
    <lineage>
        <taxon>Bacteria</taxon>
        <taxon>Pseudomonadati</taxon>
        <taxon>Pseudomonadota</taxon>
        <taxon>Alphaproteobacteria</taxon>
        <taxon>Hyphomicrobiales</taxon>
        <taxon>Reyranellaceae</taxon>
        <taxon>Reyranella</taxon>
    </lineage>
</organism>
<dbReference type="CDD" id="cd04485">
    <property type="entry name" value="DnaE_OBF"/>
    <property type="match status" value="1"/>
</dbReference>
<evidence type="ECO:0000256" key="2">
    <source>
        <dbReference type="ARBA" id="ARBA00009496"/>
    </source>
</evidence>
<dbReference type="Gene3D" id="3.20.20.140">
    <property type="entry name" value="Metal-dependent hydrolases"/>
    <property type="match status" value="1"/>
</dbReference>
<evidence type="ECO:0000256" key="6">
    <source>
        <dbReference type="ARBA" id="ARBA00022679"/>
    </source>
</evidence>
<evidence type="ECO:0000256" key="10">
    <source>
        <dbReference type="ARBA" id="ARBA00025611"/>
    </source>
</evidence>
<keyword evidence="16" id="KW-1185">Reference proteome</keyword>
<dbReference type="AlphaFoldDB" id="A0A512N787"/>
<dbReference type="InterPro" id="IPR003141">
    <property type="entry name" value="Pol/His_phosphatase_N"/>
</dbReference>
<evidence type="ECO:0000256" key="12">
    <source>
        <dbReference type="ARBA" id="ARBA00049244"/>
    </source>
</evidence>
<sequence length="1148" mass="127395">MPIADFVHLKVRSAYSLTEGANKVDKIVSLAKANAMPAVGVTDRNNLFGALEFAQYAAKDGIQPIIGCELGIRREDGTGNGSPGKIVPADWLTLLVQNETGYRNLMRLVSRAHLEFKTGSLSTLPLSELEDNTEGLLALAGYASSALGRLLLSGQTPAAAHQLERLQALFDGRLYLELQRHGDDAERRIEPALLDLAYERGVPLVATNDVHYPKAEMYEAHDVLLCIEQGAHIEDPNRRRLTPEHYFKSAAQMREVFADLPEACDNTLTIARRCAYMPTPRKPILPRYTKLADRTEKEALQEMAETGLKALKRSGRLSSDIEFKAYQDRLSYELDMIEKMGFSGYFLIVADFIQWAKDHDIPVGPGRGSGAGSLVAWSLKITDLDPLRWGLIFERFLNPERVSMPDFDIDFCQDKRDQVIRYVRDEYGHDRVAAIITFGKLQARAVLRDVGRVLGMPYGQVDRICKLVPNNPAKPVTLAQALESEQLLKEQYAADEEIKRLIDLALQLEGLYRNASTHAAGVVIGDRPLDELVPLYRDTDNKESLPATQFNMKWVETAGLVKFDFLGLKTLTVIEKACELVGRDKIDIAKIPLDDAPTFKMLAKGDAYGVFQMEGSGMRDILAKLKPNRFEDLIALVALYRPGPMDDIPTYISVKNGQEKPDYLHPSLKPILEETYGIMVYQEQVMQIARVLSGYSLGGADLLRRAMGKKIQSEMDAQRNLFVEGARKNEVEEARASMIFDKVAKFAGYGFNKCHSAPYALVAYQTAFLKANHPVEFFAASMTLDMGNADKLGNFRRELERLQIPLLPPDINKSMAEFAVERTDEGKLGVRYALAAIKGVGRDAMHRLAEERATNGPFKDLFDVAERLDQRVINKRLLESLVKAGAFDSLNKNRAQTFVAVEALSRHSQATHESRGSNQNSLFGDDTAQRRPQLPKVPDWAPMERLQQEFSAIGFYLSSHPLAAYERSLERLRVTRAADLQALLTRGVSGRIRLAGTVIDRQERTSAKGNRFAFVQCSDQSGAFELTVFSELLGSKRNLLEPGQAILASADGRLDGEQVKLTAQTVEKLDDAVANAAAGLRIVLSDRAAVEPLHKTLQGKRGRSRVTLVVPMTDDTEAEVTLSETYSIAAGLRDAIGGLPGIAQVEEI</sequence>
<comment type="caution">
    <text evidence="15">The sequence shown here is derived from an EMBL/GenBank/DDBJ whole genome shotgun (WGS) entry which is preliminary data.</text>
</comment>
<evidence type="ECO:0000256" key="11">
    <source>
        <dbReference type="ARBA" id="ARBA00026073"/>
    </source>
</evidence>
<dbReference type="PANTHER" id="PTHR32294:SF0">
    <property type="entry name" value="DNA POLYMERASE III SUBUNIT ALPHA"/>
    <property type="match status" value="1"/>
</dbReference>
<dbReference type="Gene3D" id="1.10.10.1600">
    <property type="entry name" value="Bacterial DNA polymerase III alpha subunit, thumb domain"/>
    <property type="match status" value="1"/>
</dbReference>
<dbReference type="InterPro" id="IPR049821">
    <property type="entry name" value="PolIIIA_DnaE1_PHP"/>
</dbReference>
<dbReference type="InterPro" id="IPR011708">
    <property type="entry name" value="DNA_pol3_alpha_NTPase_dom"/>
</dbReference>
<dbReference type="Pfam" id="PF14579">
    <property type="entry name" value="HHH_6"/>
    <property type="match status" value="1"/>
</dbReference>
<feature type="region of interest" description="Disordered" evidence="13">
    <location>
        <begin position="908"/>
        <end position="933"/>
    </location>
</feature>
<keyword evidence="9 15" id="KW-0239">DNA-directed DNA polymerase</keyword>
<evidence type="ECO:0000259" key="14">
    <source>
        <dbReference type="SMART" id="SM00481"/>
    </source>
</evidence>